<evidence type="ECO:0000313" key="3">
    <source>
        <dbReference type="EMBL" id="KAL1835233.1"/>
    </source>
</evidence>
<dbReference type="Proteomes" id="UP001586593">
    <property type="component" value="Unassembled WGS sequence"/>
</dbReference>
<organism evidence="3 4">
    <name type="scientific">Phialemonium thermophilum</name>
    <dbReference type="NCBI Taxonomy" id="223376"/>
    <lineage>
        <taxon>Eukaryota</taxon>
        <taxon>Fungi</taxon>
        <taxon>Dikarya</taxon>
        <taxon>Ascomycota</taxon>
        <taxon>Pezizomycotina</taxon>
        <taxon>Sordariomycetes</taxon>
        <taxon>Sordariomycetidae</taxon>
        <taxon>Cephalothecales</taxon>
        <taxon>Cephalothecaceae</taxon>
        <taxon>Phialemonium</taxon>
    </lineage>
</organism>
<reference evidence="3 4" key="1">
    <citation type="journal article" date="2024" name="Commun. Biol.">
        <title>Comparative genomic analysis of thermophilic fungi reveals convergent evolutionary adaptations and gene losses.</title>
        <authorList>
            <person name="Steindorff A.S."/>
            <person name="Aguilar-Pontes M.V."/>
            <person name="Robinson A.J."/>
            <person name="Andreopoulos B."/>
            <person name="LaButti K."/>
            <person name="Kuo A."/>
            <person name="Mondo S."/>
            <person name="Riley R."/>
            <person name="Otillar R."/>
            <person name="Haridas S."/>
            <person name="Lipzen A."/>
            <person name="Grimwood J."/>
            <person name="Schmutz J."/>
            <person name="Clum A."/>
            <person name="Reid I.D."/>
            <person name="Moisan M.C."/>
            <person name="Butler G."/>
            <person name="Nguyen T.T.M."/>
            <person name="Dewar K."/>
            <person name="Conant G."/>
            <person name="Drula E."/>
            <person name="Henrissat B."/>
            <person name="Hansel C."/>
            <person name="Singer S."/>
            <person name="Hutchinson M.I."/>
            <person name="de Vries R.P."/>
            <person name="Natvig D.O."/>
            <person name="Powell A.J."/>
            <person name="Tsang A."/>
            <person name="Grigoriev I.V."/>
        </authorList>
    </citation>
    <scope>NUCLEOTIDE SEQUENCE [LARGE SCALE GENOMIC DNA]</scope>
    <source>
        <strain evidence="3 4">ATCC 24622</strain>
    </source>
</reference>
<accession>A0ABR3V1U0</accession>
<proteinExistence type="predicted"/>
<dbReference type="EMBL" id="JAZHXJ010003341">
    <property type="protein sequence ID" value="KAL1835233.1"/>
    <property type="molecule type" value="Genomic_DNA"/>
</dbReference>
<feature type="region of interest" description="Disordered" evidence="1">
    <location>
        <begin position="81"/>
        <end position="100"/>
    </location>
</feature>
<name>A0ABR3V1U0_9PEZI</name>
<comment type="caution">
    <text evidence="3">The sequence shown here is derived from an EMBL/GenBank/DDBJ whole genome shotgun (WGS) entry which is preliminary data.</text>
</comment>
<gene>
    <name evidence="3" type="ORF">VTK73DRAFT_5962</name>
</gene>
<keyword evidence="4" id="KW-1185">Reference proteome</keyword>
<feature type="signal peptide" evidence="2">
    <location>
        <begin position="1"/>
        <end position="18"/>
    </location>
</feature>
<feature type="chain" id="PRO_5047364916" description="Secreted protein" evidence="2">
    <location>
        <begin position="19"/>
        <end position="177"/>
    </location>
</feature>
<sequence>MQKTHLLCFLFFSPLLSSSLSGAGESGNIAELAQAPSPSSRPRYCDLHGYRSTTLAWSALRERRSTALGPQAARDGQLVPLHRTLGKGGPIRGKQDKSRHERWARAHPYVDLYIHILLSPRRPEHKNRRLSEHGPSRHHHAPPWTPRATARPCYGPPPADPSRSTSRAHPSRAKTDP</sequence>
<feature type="region of interest" description="Disordered" evidence="1">
    <location>
        <begin position="124"/>
        <end position="177"/>
    </location>
</feature>
<evidence type="ECO:0000313" key="4">
    <source>
        <dbReference type="Proteomes" id="UP001586593"/>
    </source>
</evidence>
<keyword evidence="2" id="KW-0732">Signal</keyword>
<evidence type="ECO:0008006" key="5">
    <source>
        <dbReference type="Google" id="ProtNLM"/>
    </source>
</evidence>
<evidence type="ECO:0000256" key="2">
    <source>
        <dbReference type="SAM" id="SignalP"/>
    </source>
</evidence>
<protein>
    <recommendedName>
        <fullName evidence="5">Secreted protein</fullName>
    </recommendedName>
</protein>
<evidence type="ECO:0000256" key="1">
    <source>
        <dbReference type="SAM" id="MobiDB-lite"/>
    </source>
</evidence>